<feature type="non-terminal residue" evidence="1">
    <location>
        <position position="67"/>
    </location>
</feature>
<proteinExistence type="predicted"/>
<sequence>MQQNLVSRRQSKDSKEDSRSFSKQNRSQPGKASPCDSNCHAKREVTPRVSVSPASRGRQRTTTWQGL</sequence>
<organism evidence="1 2">
    <name type="scientific">Leucogyrophana mollusca</name>
    <dbReference type="NCBI Taxonomy" id="85980"/>
    <lineage>
        <taxon>Eukaryota</taxon>
        <taxon>Fungi</taxon>
        <taxon>Dikarya</taxon>
        <taxon>Basidiomycota</taxon>
        <taxon>Agaricomycotina</taxon>
        <taxon>Agaricomycetes</taxon>
        <taxon>Agaricomycetidae</taxon>
        <taxon>Boletales</taxon>
        <taxon>Boletales incertae sedis</taxon>
        <taxon>Leucogyrophana</taxon>
    </lineage>
</organism>
<accession>A0ACB8BE45</accession>
<reference evidence="1" key="1">
    <citation type="journal article" date="2021" name="New Phytol.">
        <title>Evolutionary innovations through gain and loss of genes in the ectomycorrhizal Boletales.</title>
        <authorList>
            <person name="Wu G."/>
            <person name="Miyauchi S."/>
            <person name="Morin E."/>
            <person name="Kuo A."/>
            <person name="Drula E."/>
            <person name="Varga T."/>
            <person name="Kohler A."/>
            <person name="Feng B."/>
            <person name="Cao Y."/>
            <person name="Lipzen A."/>
            <person name="Daum C."/>
            <person name="Hundley H."/>
            <person name="Pangilinan J."/>
            <person name="Johnson J."/>
            <person name="Barry K."/>
            <person name="LaButti K."/>
            <person name="Ng V."/>
            <person name="Ahrendt S."/>
            <person name="Min B."/>
            <person name="Choi I.G."/>
            <person name="Park H."/>
            <person name="Plett J.M."/>
            <person name="Magnuson J."/>
            <person name="Spatafora J.W."/>
            <person name="Nagy L.G."/>
            <person name="Henrissat B."/>
            <person name="Grigoriev I.V."/>
            <person name="Yang Z.L."/>
            <person name="Xu J."/>
            <person name="Martin F.M."/>
        </authorList>
    </citation>
    <scope>NUCLEOTIDE SEQUENCE</scope>
    <source>
        <strain evidence="1">KUC20120723A-06</strain>
    </source>
</reference>
<dbReference type="EMBL" id="MU266466">
    <property type="protein sequence ID" value="KAH7922988.1"/>
    <property type="molecule type" value="Genomic_DNA"/>
</dbReference>
<evidence type="ECO:0000313" key="2">
    <source>
        <dbReference type="Proteomes" id="UP000790709"/>
    </source>
</evidence>
<evidence type="ECO:0000313" key="1">
    <source>
        <dbReference type="EMBL" id="KAH7922988.1"/>
    </source>
</evidence>
<gene>
    <name evidence="1" type="ORF">BV22DRAFT_1036901</name>
</gene>
<comment type="caution">
    <text evidence="1">The sequence shown here is derived from an EMBL/GenBank/DDBJ whole genome shotgun (WGS) entry which is preliminary data.</text>
</comment>
<keyword evidence="2" id="KW-1185">Reference proteome</keyword>
<dbReference type="Proteomes" id="UP000790709">
    <property type="component" value="Unassembled WGS sequence"/>
</dbReference>
<name>A0ACB8BE45_9AGAM</name>
<protein>
    <submittedName>
        <fullName evidence="1">Uncharacterized protein</fullName>
    </submittedName>
</protein>